<gene>
    <name evidence="1" type="ORF">MYMAC_006935</name>
</gene>
<dbReference type="SUPFAM" id="SSF48371">
    <property type="entry name" value="ARM repeat"/>
    <property type="match status" value="1"/>
</dbReference>
<evidence type="ECO:0000313" key="2">
    <source>
        <dbReference type="Proteomes" id="UP000217343"/>
    </source>
</evidence>
<keyword evidence="2" id="KW-1185">Reference proteome</keyword>
<name>A0A286NVT2_9BACT</name>
<reference evidence="1 2" key="1">
    <citation type="submission" date="2017-06" db="EMBL/GenBank/DDBJ databases">
        <title>Sequencing and comparative analysis of myxobacterial genomes.</title>
        <authorList>
            <person name="Rupp O."/>
            <person name="Goesmann A."/>
            <person name="Sogaard-Andersen L."/>
        </authorList>
    </citation>
    <scope>NUCLEOTIDE SEQUENCE [LARGE SCALE GENOMIC DNA]</scope>
    <source>
        <strain evidence="1 2">DSM 14697</strain>
    </source>
</reference>
<accession>A0A286NVT2</accession>
<evidence type="ECO:0008006" key="3">
    <source>
        <dbReference type="Google" id="ProtNLM"/>
    </source>
</evidence>
<sequence>MLARGEEWMVDLLEVHVDEVEWLWRQRQAALRSKEYDFRALVQLDERITAHLDALVLAGEEAWALLRTRLVDAEDAYAAFGAAHALLLQEDVAVARQTLELSAGLEGAAWEGFRLALRYAPPERHVDALRGLVAGASERHAAAALEALAFHGQPDPGGRLLELLGSVEPDVRRAAWGIVALLPLRWLEVPDQARFRQRLAQRFPTALADASFQVRDAARWAAAWTRQPWLLSSLRTLAKTPASPDHVPGLKLLAVLGAQADLPLFEEALGRRELGPERFLLAGTFGHPGLIEEVLRAMESGGPAVAAAAASSFRKLTGLDVNTAHRVAVLPTEELEEDASTEEVHIPDAAAARNHWGRLKGALSGVPRLCMGADALKGWTQEWLRGLPLEARWEHALREHFEMGRGGDVLALERFPQLPE</sequence>
<dbReference type="KEGG" id="mmas:MYMAC_006935"/>
<dbReference type="InterPro" id="IPR016024">
    <property type="entry name" value="ARM-type_fold"/>
</dbReference>
<organism evidence="1 2">
    <name type="scientific">Corallococcus macrosporus DSM 14697</name>
    <dbReference type="NCBI Taxonomy" id="1189310"/>
    <lineage>
        <taxon>Bacteria</taxon>
        <taxon>Pseudomonadati</taxon>
        <taxon>Myxococcota</taxon>
        <taxon>Myxococcia</taxon>
        <taxon>Myxococcales</taxon>
        <taxon>Cystobacterineae</taxon>
        <taxon>Myxococcaceae</taxon>
        <taxon>Corallococcus</taxon>
    </lineage>
</organism>
<dbReference type="EMBL" id="CP022203">
    <property type="protein sequence ID" value="ATB51277.1"/>
    <property type="molecule type" value="Genomic_DNA"/>
</dbReference>
<protein>
    <recommendedName>
        <fullName evidence="3">TIGR02270 family protein</fullName>
    </recommendedName>
</protein>
<dbReference type="AlphaFoldDB" id="A0A286NVT2"/>
<proteinExistence type="predicted"/>
<evidence type="ECO:0000313" key="1">
    <source>
        <dbReference type="EMBL" id="ATB51277.1"/>
    </source>
</evidence>
<dbReference type="Proteomes" id="UP000217343">
    <property type="component" value="Chromosome"/>
</dbReference>
<dbReference type="RefSeq" id="WP_238539961.1">
    <property type="nucleotide sequence ID" value="NZ_CP022203.1"/>
</dbReference>